<dbReference type="Pfam" id="PF07883">
    <property type="entry name" value="Cupin_2"/>
    <property type="match status" value="1"/>
</dbReference>
<dbReference type="EMBL" id="CP011801">
    <property type="protein sequence ID" value="ALA56476.1"/>
    <property type="molecule type" value="Genomic_DNA"/>
</dbReference>
<dbReference type="SUPFAM" id="SSF51182">
    <property type="entry name" value="RmlC-like cupins"/>
    <property type="match status" value="1"/>
</dbReference>
<keyword evidence="3" id="KW-1185">Reference proteome</keyword>
<dbReference type="STRING" id="42253.NITMOv2_0032"/>
<dbReference type="Proteomes" id="UP000069205">
    <property type="component" value="Chromosome"/>
</dbReference>
<dbReference type="Gene3D" id="2.60.120.10">
    <property type="entry name" value="Jelly Rolls"/>
    <property type="match status" value="1"/>
</dbReference>
<organism evidence="2 3">
    <name type="scientific">Nitrospira moscoviensis</name>
    <dbReference type="NCBI Taxonomy" id="42253"/>
    <lineage>
        <taxon>Bacteria</taxon>
        <taxon>Pseudomonadati</taxon>
        <taxon>Nitrospirota</taxon>
        <taxon>Nitrospiria</taxon>
        <taxon>Nitrospirales</taxon>
        <taxon>Nitrospiraceae</taxon>
        <taxon>Nitrospira</taxon>
    </lineage>
</organism>
<name>A0A0K2G688_NITMO</name>
<feature type="domain" description="Cupin type-2" evidence="1">
    <location>
        <begin position="28"/>
        <end position="93"/>
    </location>
</feature>
<reference evidence="2 3" key="1">
    <citation type="journal article" date="2015" name="Proc. Natl. Acad. Sci. U.S.A.">
        <title>Expanded metabolic versatility of ubiquitous nitrite-oxidizing bacteria from the genus Nitrospira.</title>
        <authorList>
            <person name="Koch H."/>
            <person name="Lucker S."/>
            <person name="Albertsen M."/>
            <person name="Kitzinger K."/>
            <person name="Herbold C."/>
            <person name="Spieck E."/>
            <person name="Nielsen P.H."/>
            <person name="Wagner M."/>
            <person name="Daims H."/>
        </authorList>
    </citation>
    <scope>NUCLEOTIDE SEQUENCE [LARGE SCALE GENOMIC DNA]</scope>
    <source>
        <strain evidence="2 3">NSP M-1</strain>
    </source>
</reference>
<dbReference type="InterPro" id="IPR011051">
    <property type="entry name" value="RmlC_Cupin_sf"/>
</dbReference>
<protein>
    <recommendedName>
        <fullName evidence="1">Cupin type-2 domain-containing protein</fullName>
    </recommendedName>
</protein>
<gene>
    <name evidence="2" type="ORF">NITMOv2_0032</name>
</gene>
<accession>A0A0K2G688</accession>
<dbReference type="InterPro" id="IPR013096">
    <property type="entry name" value="Cupin_2"/>
</dbReference>
<dbReference type="InterPro" id="IPR014710">
    <property type="entry name" value="RmlC-like_jellyroll"/>
</dbReference>
<proteinExistence type="predicted"/>
<dbReference type="PATRIC" id="fig|42253.5.peg.33"/>
<sequence>MPIFQMPHSVDIDSIRSHWRSRGFSCDIWTDPPGQTWEDYTHGVDELVMVLEGDVEFEIDRRILRPAVGEEIAIPAGVRHSVRNRGRSTSRWLYGYKTSAPA</sequence>
<dbReference type="KEGG" id="nmv:NITMOv2_0032"/>
<evidence type="ECO:0000313" key="2">
    <source>
        <dbReference type="EMBL" id="ALA56476.1"/>
    </source>
</evidence>
<evidence type="ECO:0000259" key="1">
    <source>
        <dbReference type="Pfam" id="PF07883"/>
    </source>
</evidence>
<evidence type="ECO:0000313" key="3">
    <source>
        <dbReference type="Proteomes" id="UP000069205"/>
    </source>
</evidence>
<dbReference type="AlphaFoldDB" id="A0A0K2G688"/>